<name>A0ABN8GX61_9BACL</name>
<dbReference type="InterPro" id="IPR012349">
    <property type="entry name" value="Split_barrel_FMN-bd"/>
</dbReference>
<dbReference type="Proteomes" id="UP000838324">
    <property type="component" value="Unassembled WGS sequence"/>
</dbReference>
<dbReference type="EMBL" id="CAKMMG010000010">
    <property type="protein sequence ID" value="CAH1220767.1"/>
    <property type="molecule type" value="Genomic_DNA"/>
</dbReference>
<sequence>MEIKLAKLVSGPFIGHLGTCNAEGRMSSDIFCSAALHENPDRLVIHIGDAALMDVRRNIAENNYGAAIIVDVLTYEAIQIKGPLTFRPAIEEERLLNRIRVKTLVDLGYPESLETMSSELLTAIELTIQEVYRQTPGVGAGETILNLKGD</sequence>
<reference evidence="1" key="1">
    <citation type="submission" date="2022-01" db="EMBL/GenBank/DDBJ databases">
        <authorList>
            <person name="Criscuolo A."/>
        </authorList>
    </citation>
    <scope>NUCLEOTIDE SEQUENCE</scope>
    <source>
        <strain evidence="1">CIP111892</strain>
    </source>
</reference>
<organism evidence="1 2">
    <name type="scientific">Paenibacillus auburnensis</name>
    <dbReference type="NCBI Taxonomy" id="2905649"/>
    <lineage>
        <taxon>Bacteria</taxon>
        <taxon>Bacillati</taxon>
        <taxon>Bacillota</taxon>
        <taxon>Bacilli</taxon>
        <taxon>Bacillales</taxon>
        <taxon>Paenibacillaceae</taxon>
        <taxon>Paenibacillus</taxon>
    </lineage>
</organism>
<evidence type="ECO:0000313" key="2">
    <source>
        <dbReference type="Proteomes" id="UP000838324"/>
    </source>
</evidence>
<gene>
    <name evidence="1" type="ORF">PAECIP111892_04915</name>
</gene>
<proteinExistence type="predicted"/>
<accession>A0ABN8GX61</accession>
<dbReference type="Gene3D" id="2.30.110.10">
    <property type="entry name" value="Electron Transport, Fmn-binding Protein, Chain A"/>
    <property type="match status" value="1"/>
</dbReference>
<keyword evidence="2" id="KW-1185">Reference proteome</keyword>
<comment type="caution">
    <text evidence="1">The sequence shown here is derived from an EMBL/GenBank/DDBJ whole genome shotgun (WGS) entry which is preliminary data.</text>
</comment>
<dbReference type="SUPFAM" id="SSF50475">
    <property type="entry name" value="FMN-binding split barrel"/>
    <property type="match status" value="1"/>
</dbReference>
<evidence type="ECO:0008006" key="3">
    <source>
        <dbReference type="Google" id="ProtNLM"/>
    </source>
</evidence>
<dbReference type="RefSeq" id="WP_236336785.1">
    <property type="nucleotide sequence ID" value="NZ_CAKMMG010000010.1"/>
</dbReference>
<protein>
    <recommendedName>
        <fullName evidence="3">Pyridoxamine 5'-phosphate oxidase putative domain-containing protein</fullName>
    </recommendedName>
</protein>
<evidence type="ECO:0000313" key="1">
    <source>
        <dbReference type="EMBL" id="CAH1220767.1"/>
    </source>
</evidence>